<feature type="transmembrane region" description="Helical" evidence="2">
    <location>
        <begin position="645"/>
        <end position="667"/>
    </location>
</feature>
<evidence type="ECO:0000256" key="1">
    <source>
        <dbReference type="ARBA" id="ARBA00010199"/>
    </source>
</evidence>
<evidence type="ECO:0000313" key="4">
    <source>
        <dbReference type="Proteomes" id="UP000283634"/>
    </source>
</evidence>
<sequence length="838" mass="91196">MEPYSPIRVRPMGSLKRMRGVGEYEGSMLLPHRRGSTRPVGRRWYGATALVAQRRASSTPVTRAPSLGTFRCSALRSRELTVSQQATKLAEEAKKTLFHGSFTSSHGTLFPVPPMRRQENLALPPAWRLTSVSPQTNAEVPPAKKDKASYRLNLDVVAPSALKKEKASPLLRDRQVSEESPSFTVEVITAKSQPRTADVSLANTSDTVLNAEKTGVVGAVSELTALKYESGGLSPRQLRYSDSVDNLEKNLVATQDGKGVQMPKEARLPARKEGVVVPLAPMPQPSPDPTTDLENHDKASSQRIFFSEHVAIKHVDTSFDADGYEEREEEAEVEVSYKDAVMHLVAFAAPAALAIGFAFALSIIPLAFIGSYLGELSLSGASVGYFTLSTFVLYPMIGMTFAMDTLCSHEYGRDPNSQELGLLLQRGILINLVFIAPECVILYNADFILEQVYGEAITSVAKDFLHYMPLFLLPVLIFSAFNKFLSNQMRPHMPLIALTAGIIITPLVQMKLTPMGVRYSMVGMCITAWFQLAVIIVLTLCVPQTRHTLGSLRILEALNPADVKGYLGLAIPSAIFVAAEASSFDVTVLLCAYFGEQSGAAWSSIMNVLFIFAALAGGLSAGACANIGRCVGSNEPKNARTYVEVAIVAVLVVSAVNSAALYCFFDFFMGLFGTKGETLKLARETLFLLPLFHTADAVQFTFQGIFSGLGKNYLGALILLLSLWGVGIPMVFFLGLYLQYGVFGVCLGMTIGLCIEAPAMVMTACTMNYQSVCDSFLLAENSLSEDEEEEEENEEEVVSMSDDVLRRSGIPVCLSDFGVRLATGDRRLKAPPHCFTTR</sequence>
<dbReference type="AlphaFoldDB" id="A0A422NN08"/>
<feature type="transmembrane region" description="Helical" evidence="2">
    <location>
        <begin position="423"/>
        <end position="444"/>
    </location>
</feature>
<feature type="transmembrane region" description="Helical" evidence="2">
    <location>
        <begin position="601"/>
        <end position="624"/>
    </location>
</feature>
<dbReference type="VEuPathDB" id="TriTrypDB:TRSC58_01101"/>
<feature type="transmembrane region" description="Helical" evidence="2">
    <location>
        <begin position="713"/>
        <end position="734"/>
    </location>
</feature>
<dbReference type="EMBL" id="MKGL01000101">
    <property type="protein sequence ID" value="RNF06769.1"/>
    <property type="molecule type" value="Genomic_DNA"/>
</dbReference>
<keyword evidence="2" id="KW-0812">Transmembrane</keyword>
<dbReference type="Proteomes" id="UP000283634">
    <property type="component" value="Unassembled WGS sequence"/>
</dbReference>
<dbReference type="GO" id="GO:0016020">
    <property type="term" value="C:membrane"/>
    <property type="evidence" value="ECO:0007669"/>
    <property type="project" value="InterPro"/>
</dbReference>
<dbReference type="GeneID" id="40327623"/>
<dbReference type="GO" id="GO:0042910">
    <property type="term" value="F:xenobiotic transmembrane transporter activity"/>
    <property type="evidence" value="ECO:0007669"/>
    <property type="project" value="InterPro"/>
</dbReference>
<feature type="transmembrane region" description="Helical" evidence="2">
    <location>
        <begin position="687"/>
        <end position="706"/>
    </location>
</feature>
<reference evidence="3 4" key="1">
    <citation type="journal article" date="2018" name="BMC Genomics">
        <title>Genomic comparison of Trypanosoma conorhini and Trypanosoma rangeli to Trypanosoma cruzi strains of high and low virulence.</title>
        <authorList>
            <person name="Bradwell K.R."/>
            <person name="Koparde V.N."/>
            <person name="Matveyev A.V."/>
            <person name="Serrano M.G."/>
            <person name="Alves J.M."/>
            <person name="Parikh H."/>
            <person name="Huang B."/>
            <person name="Lee V."/>
            <person name="Espinosa-Alvarez O."/>
            <person name="Ortiz P.A."/>
            <person name="Costa-Martins A.G."/>
            <person name="Teixeira M.M."/>
            <person name="Buck G.A."/>
        </authorList>
    </citation>
    <scope>NUCLEOTIDE SEQUENCE [LARGE SCALE GENOMIC DNA]</scope>
    <source>
        <strain evidence="3 4">AM80</strain>
    </source>
</reference>
<comment type="caution">
    <text evidence="3">The sequence shown here is derived from an EMBL/GenBank/DDBJ whole genome shotgun (WGS) entry which is preliminary data.</text>
</comment>
<proteinExistence type="inferred from homology"/>
<dbReference type="OMA" id="WAWEACA"/>
<dbReference type="OrthoDB" id="2126698at2759"/>
<protein>
    <submittedName>
        <fullName evidence="3">Multidrug resistance protein, MATE family</fullName>
    </submittedName>
</protein>
<feature type="transmembrane region" description="Helical" evidence="2">
    <location>
        <begin position="464"/>
        <end position="481"/>
    </location>
</feature>
<comment type="similarity">
    <text evidence="1">Belongs to the multi antimicrobial extrusion (MATE) (TC 2.A.66.1) family.</text>
</comment>
<dbReference type="GO" id="GO:0015297">
    <property type="term" value="F:antiporter activity"/>
    <property type="evidence" value="ECO:0007669"/>
    <property type="project" value="InterPro"/>
</dbReference>
<gene>
    <name evidence="3" type="ORF">TraAM80_03690</name>
</gene>
<dbReference type="PANTHER" id="PTHR11206">
    <property type="entry name" value="MULTIDRUG RESISTANCE PROTEIN"/>
    <property type="match status" value="1"/>
</dbReference>
<keyword evidence="2" id="KW-1133">Transmembrane helix</keyword>
<feature type="transmembrane region" description="Helical" evidence="2">
    <location>
        <begin position="344"/>
        <end position="370"/>
    </location>
</feature>
<name>A0A422NN08_TRYRA</name>
<accession>A0A422NN08</accession>
<dbReference type="RefSeq" id="XP_029239437.1">
    <property type="nucleotide sequence ID" value="XM_029380643.1"/>
</dbReference>
<evidence type="ECO:0000256" key="2">
    <source>
        <dbReference type="SAM" id="Phobius"/>
    </source>
</evidence>
<feature type="transmembrane region" description="Helical" evidence="2">
    <location>
        <begin position="521"/>
        <end position="542"/>
    </location>
</feature>
<dbReference type="InterPro" id="IPR002528">
    <property type="entry name" value="MATE_fam"/>
</dbReference>
<evidence type="ECO:0000313" key="3">
    <source>
        <dbReference type="EMBL" id="RNF06769.1"/>
    </source>
</evidence>
<feature type="transmembrane region" description="Helical" evidence="2">
    <location>
        <begin position="740"/>
        <end position="761"/>
    </location>
</feature>
<dbReference type="Pfam" id="PF01554">
    <property type="entry name" value="MatE"/>
    <property type="match status" value="2"/>
</dbReference>
<keyword evidence="2" id="KW-0472">Membrane</keyword>
<feature type="transmembrane region" description="Helical" evidence="2">
    <location>
        <begin position="493"/>
        <end position="509"/>
    </location>
</feature>
<feature type="transmembrane region" description="Helical" evidence="2">
    <location>
        <begin position="382"/>
        <end position="402"/>
    </location>
</feature>
<feature type="transmembrane region" description="Helical" evidence="2">
    <location>
        <begin position="563"/>
        <end position="595"/>
    </location>
</feature>
<organism evidence="3 4">
    <name type="scientific">Trypanosoma rangeli</name>
    <dbReference type="NCBI Taxonomy" id="5698"/>
    <lineage>
        <taxon>Eukaryota</taxon>
        <taxon>Discoba</taxon>
        <taxon>Euglenozoa</taxon>
        <taxon>Kinetoplastea</taxon>
        <taxon>Metakinetoplastina</taxon>
        <taxon>Trypanosomatida</taxon>
        <taxon>Trypanosomatidae</taxon>
        <taxon>Trypanosoma</taxon>
        <taxon>Herpetosoma</taxon>
    </lineage>
</organism>
<keyword evidence="4" id="KW-1185">Reference proteome</keyword>